<reference evidence="1 2" key="1">
    <citation type="submission" date="2010-09" db="EMBL/GenBank/DDBJ databases">
        <title>The Genome Sequence of Synechococcus phage S-RIP2 isolate N1_2007.</title>
        <authorList>
            <consortium name="The Broad Institute Genome Sequencing Platform"/>
            <person name="Henn M.R."/>
            <person name="Marston M."/>
            <person name="Levin J."/>
            <person name="Malboeuf C."/>
            <person name="Casali M."/>
            <person name="Russ C."/>
            <person name="Lennon N."/>
            <person name="Chapman S.B."/>
            <person name="Erlich R."/>
            <person name="Young S.K."/>
            <person name="Yandava C."/>
            <person name="Zeng Q."/>
            <person name="Fitzgerald M.F."/>
            <person name="Alvarado L."/>
            <person name="Anderson S."/>
            <person name="Berlin A."/>
            <person name="Chen Z."/>
            <person name="Freedman E."/>
            <person name="Gellesch M."/>
            <person name="Goldberg J."/>
            <person name="Green L."/>
            <person name="Griggs A."/>
            <person name="Gujja S."/>
            <person name="Heilman E.R."/>
            <person name="Heiman D."/>
            <person name="Hollinger A."/>
            <person name="Howarth C."/>
            <person name="Larson L."/>
            <person name="Mehta T."/>
            <person name="Neiman D."/>
            <person name="Pearson M."/>
            <person name="Roberts A."/>
            <person name="Ryan E."/>
            <person name="Saif S."/>
            <person name="Shea T."/>
            <person name="Shenoy N."/>
            <person name="Sisk P."/>
            <person name="Stolte C."/>
            <person name="Sykes S."/>
            <person name="White J."/>
            <person name="Haas B."/>
            <person name="Nusbaum C."/>
            <person name="Birren B."/>
        </authorList>
    </citation>
    <scope>NUCLEOTIDE SEQUENCE [LARGE SCALE GENOMIC DNA]</scope>
</reference>
<name>M4NV19_9CAUD</name>
<dbReference type="InterPro" id="IPR044914">
    <property type="entry name" value="Endosialidase_C_dom_sf"/>
</dbReference>
<dbReference type="RefSeq" id="YP_007673153.1">
    <property type="nucleotide sequence ID" value="NC_020838.1"/>
</dbReference>
<accession>M4NV19</accession>
<protein>
    <submittedName>
        <fullName evidence="1">Uncharacterized protein</fullName>
    </submittedName>
</protein>
<sequence length="198" mass="19728">MALTQVKSDGIVDGAVTTNKLSDSGVTAGTYGSSSAIPAITVDAKGRVTSASTSSIDSTAITNGTSNVSVAASGNITATRAGTQRLAVTSSGIDVTGTVQASGNLNPDTTNTYDLGTSSKQWRNVYADTLYGDGSNITGIDAQPNGGGSDNIFFETGQTITTSYTIPSNTNAATIGNLSINSGVVVTVSSGSVWIALG</sequence>
<dbReference type="EMBL" id="HQ317389">
    <property type="protein sequence ID" value="AGG91304.1"/>
    <property type="molecule type" value="Genomic_DNA"/>
</dbReference>
<proteinExistence type="predicted"/>
<dbReference type="Gene3D" id="4.10.1090.10">
    <property type="entry name" value="Endosialidase, domain 4"/>
    <property type="match status" value="1"/>
</dbReference>
<dbReference type="Proteomes" id="UP000204049">
    <property type="component" value="Segment"/>
</dbReference>
<dbReference type="KEGG" id="vg:15009662"/>
<evidence type="ECO:0000313" key="1">
    <source>
        <dbReference type="EMBL" id="AGG91304.1"/>
    </source>
</evidence>
<keyword evidence="2" id="KW-1185">Reference proteome</keyword>
<gene>
    <name evidence="1" type="ORF">SWQG_00007</name>
</gene>
<dbReference type="GeneID" id="15009662"/>
<evidence type="ECO:0000313" key="2">
    <source>
        <dbReference type="Proteomes" id="UP000204049"/>
    </source>
</evidence>
<organism evidence="1 2">
    <name type="scientific">Synechococcus phage S-RIP2</name>
    <dbReference type="NCBI Taxonomy" id="754040"/>
    <lineage>
        <taxon>Viruses</taxon>
        <taxon>Duplodnaviria</taxon>
        <taxon>Heunggongvirae</taxon>
        <taxon>Uroviricota</taxon>
        <taxon>Caudoviricetes</taxon>
        <taxon>Autographivirales</taxon>
        <taxon>Sednavirus</taxon>
        <taxon>Sednavirus SRIP2</taxon>
    </lineage>
</organism>